<reference evidence="2 3" key="1">
    <citation type="journal article" date="2015" name="Int. J. Syst. Evol. Microbiol.">
        <title>Methanoculleus taiwanensis sp. nov., a methanogen isolated from deep marine sediment at the deformation front area near Taiwan.</title>
        <authorList>
            <person name="Weng C.Y."/>
            <person name="Chen S.C."/>
            <person name="Lai M.C."/>
            <person name="Wu S.Y."/>
            <person name="Lin S."/>
            <person name="Yang T.F."/>
            <person name="Chen P.C."/>
        </authorList>
    </citation>
    <scope>NUCLEOTIDE SEQUENCE [LARGE SCALE GENOMIC DNA]</scope>
    <source>
        <strain evidence="2 3">CYW4</strain>
    </source>
</reference>
<dbReference type="Gene3D" id="3.60.15.10">
    <property type="entry name" value="Ribonuclease Z/Hydroxyacylglutathione hydrolase-like"/>
    <property type="match status" value="1"/>
</dbReference>
<dbReference type="InterPro" id="IPR052926">
    <property type="entry name" value="Metallo-beta-lactamase_dom"/>
</dbReference>
<dbReference type="EMBL" id="LHQS01000004">
    <property type="protein sequence ID" value="RXE55211.1"/>
    <property type="molecule type" value="Genomic_DNA"/>
</dbReference>
<dbReference type="PANTHER" id="PTHR13754:SF13">
    <property type="entry name" value="METALLO-BETA-LACTAMASE SUPERFAMILY PROTEIN (AFU_ORTHOLOGUE AFUA_3G07630)"/>
    <property type="match status" value="1"/>
</dbReference>
<dbReference type="PANTHER" id="PTHR13754">
    <property type="entry name" value="METALLO-BETA-LACTAMASE SUPERFAMILY PROTEIN"/>
    <property type="match status" value="1"/>
</dbReference>
<dbReference type="GO" id="GO:0016740">
    <property type="term" value="F:transferase activity"/>
    <property type="evidence" value="ECO:0007669"/>
    <property type="project" value="TreeGrafter"/>
</dbReference>
<accession>A0A498GW94</accession>
<dbReference type="InterPro" id="IPR036866">
    <property type="entry name" value="RibonucZ/Hydroxyglut_hydro"/>
</dbReference>
<evidence type="ECO:0000259" key="1">
    <source>
        <dbReference type="SMART" id="SM00849"/>
    </source>
</evidence>
<comment type="caution">
    <text evidence="2">The sequence shown here is derived from an EMBL/GenBank/DDBJ whole genome shotgun (WGS) entry which is preliminary data.</text>
</comment>
<organism evidence="2 3">
    <name type="scientific">Methanoculleus taiwanensis</name>
    <dbReference type="NCBI Taxonomy" id="1550565"/>
    <lineage>
        <taxon>Archaea</taxon>
        <taxon>Methanobacteriati</taxon>
        <taxon>Methanobacteriota</taxon>
        <taxon>Stenosarchaea group</taxon>
        <taxon>Methanomicrobia</taxon>
        <taxon>Methanomicrobiales</taxon>
        <taxon>Methanomicrobiaceae</taxon>
        <taxon>Methanoculleus</taxon>
    </lineage>
</organism>
<evidence type="ECO:0000313" key="3">
    <source>
        <dbReference type="Proteomes" id="UP000290932"/>
    </source>
</evidence>
<dbReference type="Proteomes" id="UP000290932">
    <property type="component" value="Unassembled WGS sequence"/>
</dbReference>
<name>A0A498GW94_9EURY</name>
<feature type="domain" description="Metallo-beta-lactamase" evidence="1">
    <location>
        <begin position="22"/>
        <end position="193"/>
    </location>
</feature>
<dbReference type="OrthoDB" id="7773at2157"/>
<dbReference type="CDD" id="cd07713">
    <property type="entry name" value="DHPS-like_MBL-fold"/>
    <property type="match status" value="1"/>
</dbReference>
<dbReference type="InterPro" id="IPR041712">
    <property type="entry name" value="DHPS-like_MBL-fold"/>
</dbReference>
<evidence type="ECO:0000313" key="2">
    <source>
        <dbReference type="EMBL" id="RXE55211.1"/>
    </source>
</evidence>
<sequence length="221" mass="23698">MVTIVEVYNNIGYDPGLVTAKGFSCYLQEAGLLFDTGGQGDVLLENMQRLGIDPGSVRRLVLSHDHWDHTGGAAAVLRANPEIEVFVPAGFSNKTLDLIEARTPPRIVEEWSPLAEGIFSTGPLGGEIPEQALAIEGTDGYLIVTGCAHPHIARIIHKVAERGAVWGVIGGLHTVSEEDTDALEAVSYLSASHCTDRIGELEARYPDAFSPGGAGFVHRYH</sequence>
<dbReference type="AlphaFoldDB" id="A0A498GW94"/>
<gene>
    <name evidence="2" type="ORF">ABH15_13105</name>
</gene>
<protein>
    <submittedName>
        <fullName evidence="2">Beta-lactamase</fullName>
    </submittedName>
</protein>
<dbReference type="SUPFAM" id="SSF56281">
    <property type="entry name" value="Metallo-hydrolase/oxidoreductase"/>
    <property type="match status" value="1"/>
</dbReference>
<dbReference type="Pfam" id="PF00753">
    <property type="entry name" value="Lactamase_B"/>
    <property type="match status" value="1"/>
</dbReference>
<proteinExistence type="predicted"/>
<dbReference type="SMART" id="SM00849">
    <property type="entry name" value="Lactamase_B"/>
    <property type="match status" value="1"/>
</dbReference>
<dbReference type="InterPro" id="IPR001279">
    <property type="entry name" value="Metallo-B-lactamas"/>
</dbReference>
<keyword evidence="3" id="KW-1185">Reference proteome</keyword>
<dbReference type="RefSeq" id="WP_128695062.1">
    <property type="nucleotide sequence ID" value="NZ_LHQS01000004.1"/>
</dbReference>